<sequence>MTLKAKDLRVTTTRVREVLQACSLAVSLTLAHASVPCNGSV</sequence>
<dbReference type="Proteomes" id="UP000004995">
    <property type="component" value="Unassembled WGS sequence"/>
</dbReference>
<evidence type="ECO:0000313" key="2">
    <source>
        <dbReference type="Proteomes" id="UP000004995"/>
    </source>
</evidence>
<name>K3ZG91_SETIT</name>
<accession>K3ZG91</accession>
<dbReference type="InParanoid" id="K3ZG91"/>
<dbReference type="EMBL" id="AGNK02001441">
    <property type="status" value="NOT_ANNOTATED_CDS"/>
    <property type="molecule type" value="Genomic_DNA"/>
</dbReference>
<organism evidence="1 2">
    <name type="scientific">Setaria italica</name>
    <name type="common">Foxtail millet</name>
    <name type="synonym">Panicum italicum</name>
    <dbReference type="NCBI Taxonomy" id="4555"/>
    <lineage>
        <taxon>Eukaryota</taxon>
        <taxon>Viridiplantae</taxon>
        <taxon>Streptophyta</taxon>
        <taxon>Embryophyta</taxon>
        <taxon>Tracheophyta</taxon>
        <taxon>Spermatophyta</taxon>
        <taxon>Magnoliopsida</taxon>
        <taxon>Liliopsida</taxon>
        <taxon>Poales</taxon>
        <taxon>Poaceae</taxon>
        <taxon>PACMAD clade</taxon>
        <taxon>Panicoideae</taxon>
        <taxon>Panicodae</taxon>
        <taxon>Paniceae</taxon>
        <taxon>Cenchrinae</taxon>
        <taxon>Setaria</taxon>
    </lineage>
</organism>
<keyword evidence="2" id="KW-1185">Reference proteome</keyword>
<dbReference type="Gramene" id="KQL13254">
    <property type="protein sequence ID" value="KQL13254"/>
    <property type="gene ID" value="SETIT_025593mg"/>
</dbReference>
<evidence type="ECO:0000313" key="1">
    <source>
        <dbReference type="EnsemblPlants" id="KQL13254"/>
    </source>
</evidence>
<dbReference type="EnsemblPlants" id="KQL13254">
    <property type="protein sequence ID" value="KQL13254"/>
    <property type="gene ID" value="SETIT_025593mg"/>
</dbReference>
<protein>
    <submittedName>
        <fullName evidence="1">Uncharacterized protein</fullName>
    </submittedName>
</protein>
<proteinExistence type="predicted"/>
<dbReference type="HOGENOM" id="CLU_3280444_0_0_1"/>
<reference evidence="2" key="1">
    <citation type="journal article" date="2012" name="Nat. Biotechnol.">
        <title>Reference genome sequence of the model plant Setaria.</title>
        <authorList>
            <person name="Bennetzen J.L."/>
            <person name="Schmutz J."/>
            <person name="Wang H."/>
            <person name="Percifield R."/>
            <person name="Hawkins J."/>
            <person name="Pontaroli A.C."/>
            <person name="Estep M."/>
            <person name="Feng L."/>
            <person name="Vaughn J.N."/>
            <person name="Grimwood J."/>
            <person name="Jenkins J."/>
            <person name="Barry K."/>
            <person name="Lindquist E."/>
            <person name="Hellsten U."/>
            <person name="Deshpande S."/>
            <person name="Wang X."/>
            <person name="Wu X."/>
            <person name="Mitros T."/>
            <person name="Triplett J."/>
            <person name="Yang X."/>
            <person name="Ye C.Y."/>
            <person name="Mauro-Herrera M."/>
            <person name="Wang L."/>
            <person name="Li P."/>
            <person name="Sharma M."/>
            <person name="Sharma R."/>
            <person name="Ronald P.C."/>
            <person name="Panaud O."/>
            <person name="Kellogg E.A."/>
            <person name="Brutnell T.P."/>
            <person name="Doust A.N."/>
            <person name="Tuskan G.A."/>
            <person name="Rokhsar D."/>
            <person name="Devos K.M."/>
        </authorList>
    </citation>
    <scope>NUCLEOTIDE SEQUENCE [LARGE SCALE GENOMIC DNA]</scope>
    <source>
        <strain evidence="2">cv. Yugu1</strain>
    </source>
</reference>
<reference evidence="1" key="2">
    <citation type="submission" date="2018-08" db="UniProtKB">
        <authorList>
            <consortium name="EnsemblPlants"/>
        </authorList>
    </citation>
    <scope>IDENTIFICATION</scope>
    <source>
        <strain evidence="1">Yugu1</strain>
    </source>
</reference>
<dbReference type="AlphaFoldDB" id="K3ZG91"/>